<dbReference type="PRINTS" id="PR00032">
    <property type="entry name" value="HTHARAC"/>
</dbReference>
<keyword evidence="2" id="KW-0238">DNA-binding</keyword>
<feature type="domain" description="Response regulatory" evidence="6">
    <location>
        <begin position="2"/>
        <end position="119"/>
    </location>
</feature>
<keyword evidence="8" id="KW-1185">Reference proteome</keyword>
<reference evidence="7" key="1">
    <citation type="submission" date="2023-04" db="EMBL/GenBank/DDBJ databases">
        <title>Comparative genomic analysis of Cohnella hashimotonis sp. nov., isolated from the International Space Station.</title>
        <authorList>
            <person name="Venkateswaran K."/>
            <person name="Simpson A."/>
        </authorList>
    </citation>
    <scope>NUCLEOTIDE SEQUENCE</scope>
    <source>
        <strain evidence="7">F6_2S_P_1</strain>
    </source>
</reference>
<keyword evidence="1" id="KW-0805">Transcription regulation</keyword>
<keyword evidence="3" id="KW-0804">Transcription</keyword>
<dbReference type="PROSITE" id="PS01124">
    <property type="entry name" value="HTH_ARAC_FAMILY_2"/>
    <property type="match status" value="1"/>
</dbReference>
<dbReference type="PROSITE" id="PS00041">
    <property type="entry name" value="HTH_ARAC_FAMILY_1"/>
    <property type="match status" value="1"/>
</dbReference>
<sequence>MKIVIVDDERHVREAVRLLVDWEALGVTEIHEAANGEEAATLIERVRPGVVVTDMLMPVQGGLDLLAWLQTQRPEIQKIVVSGHDDFHLVRGTMQHGGQDYLLKPIDPEQLTGALKRAIARWHDQDRSRKDELARSMEINQLRPVMRDRIFSDLLGGGDSNGHAQLALQGEPVFRQASTCLVAVLDLDSASSEVAERYARNRDLLYFTLTNIADEVLRRGDRGLACRNLRSENEILLFFWIEPGAAARRDATVQSLLSEINECCFLALKCRFDYGIGTEQPFPKGAANSYQAAKAALRDRDLLVERAYYYRYDAAEVRSSAATPRFEEYEESLRLAVLSGSDKQIRDAVGRCIAEMRRMPRISSEQFERWRTAFAEMLQRWREADAERAEGLPVAQSRADGTDGLPLPTGALPLDARGRLDLDGLETVFREFLTAWSHSRSAASQQSQSAIPAVARYIEQHYNKELTLQDIASQFYLSREYISRRFKQETGENLIDFLCRIRIDKAKLLLESPHFKISQVAEMVGYADEKYFSKVFKKLTGLSPNQYRKNNA</sequence>
<dbReference type="Pfam" id="PF12833">
    <property type="entry name" value="HTH_18"/>
    <property type="match status" value="1"/>
</dbReference>
<dbReference type="EMBL" id="JAGRPV010000001">
    <property type="protein sequence ID" value="MDI4648564.1"/>
    <property type="molecule type" value="Genomic_DNA"/>
</dbReference>
<dbReference type="Pfam" id="PF00072">
    <property type="entry name" value="Response_reg"/>
    <property type="match status" value="1"/>
</dbReference>
<evidence type="ECO:0000256" key="4">
    <source>
        <dbReference type="PROSITE-ProRule" id="PRU00169"/>
    </source>
</evidence>
<dbReference type="CDD" id="cd17536">
    <property type="entry name" value="REC_YesN-like"/>
    <property type="match status" value="1"/>
</dbReference>
<dbReference type="SMART" id="SM00448">
    <property type="entry name" value="REC"/>
    <property type="match status" value="1"/>
</dbReference>
<dbReference type="Gene3D" id="1.10.10.60">
    <property type="entry name" value="Homeodomain-like"/>
    <property type="match status" value="2"/>
</dbReference>
<organism evidence="7 8">
    <name type="scientific">Cohnella hashimotonis</name>
    <dbReference type="NCBI Taxonomy" id="2826895"/>
    <lineage>
        <taxon>Bacteria</taxon>
        <taxon>Bacillati</taxon>
        <taxon>Bacillota</taxon>
        <taxon>Bacilli</taxon>
        <taxon>Bacillales</taxon>
        <taxon>Paenibacillaceae</taxon>
        <taxon>Cohnella</taxon>
    </lineage>
</organism>
<dbReference type="PROSITE" id="PS50110">
    <property type="entry name" value="RESPONSE_REGULATORY"/>
    <property type="match status" value="1"/>
</dbReference>
<dbReference type="PANTHER" id="PTHR43280:SF28">
    <property type="entry name" value="HTH-TYPE TRANSCRIPTIONAL ACTIVATOR RHAS"/>
    <property type="match status" value="1"/>
</dbReference>
<comment type="caution">
    <text evidence="7">The sequence shown here is derived from an EMBL/GenBank/DDBJ whole genome shotgun (WGS) entry which is preliminary data.</text>
</comment>
<dbReference type="SUPFAM" id="SSF52172">
    <property type="entry name" value="CheY-like"/>
    <property type="match status" value="1"/>
</dbReference>
<evidence type="ECO:0000256" key="3">
    <source>
        <dbReference type="ARBA" id="ARBA00023163"/>
    </source>
</evidence>
<dbReference type="InterPro" id="IPR018062">
    <property type="entry name" value="HTH_AraC-typ_CS"/>
</dbReference>
<evidence type="ECO:0000313" key="7">
    <source>
        <dbReference type="EMBL" id="MDI4648564.1"/>
    </source>
</evidence>
<dbReference type="RefSeq" id="WP_282911268.1">
    <property type="nucleotide sequence ID" value="NZ_JAGRPV010000001.1"/>
</dbReference>
<gene>
    <name evidence="7" type="ORF">KB449_26660</name>
</gene>
<protein>
    <submittedName>
        <fullName evidence="7">Response regulator</fullName>
    </submittedName>
</protein>
<dbReference type="InterPro" id="IPR011006">
    <property type="entry name" value="CheY-like_superfamily"/>
</dbReference>
<dbReference type="InterPro" id="IPR009057">
    <property type="entry name" value="Homeodomain-like_sf"/>
</dbReference>
<dbReference type="Proteomes" id="UP001161691">
    <property type="component" value="Unassembled WGS sequence"/>
</dbReference>
<evidence type="ECO:0000259" key="5">
    <source>
        <dbReference type="PROSITE" id="PS01124"/>
    </source>
</evidence>
<dbReference type="InterPro" id="IPR018060">
    <property type="entry name" value="HTH_AraC"/>
</dbReference>
<dbReference type="SUPFAM" id="SSF46689">
    <property type="entry name" value="Homeodomain-like"/>
    <property type="match status" value="2"/>
</dbReference>
<accession>A0ABT6TRJ8</accession>
<evidence type="ECO:0000259" key="6">
    <source>
        <dbReference type="PROSITE" id="PS50110"/>
    </source>
</evidence>
<feature type="domain" description="HTH araC/xylS-type" evidence="5">
    <location>
        <begin position="452"/>
        <end position="550"/>
    </location>
</feature>
<dbReference type="PANTHER" id="PTHR43280">
    <property type="entry name" value="ARAC-FAMILY TRANSCRIPTIONAL REGULATOR"/>
    <property type="match status" value="1"/>
</dbReference>
<dbReference type="Gene3D" id="3.40.50.2300">
    <property type="match status" value="1"/>
</dbReference>
<evidence type="ECO:0000256" key="1">
    <source>
        <dbReference type="ARBA" id="ARBA00023015"/>
    </source>
</evidence>
<dbReference type="SMART" id="SM00342">
    <property type="entry name" value="HTH_ARAC"/>
    <property type="match status" value="1"/>
</dbReference>
<name>A0ABT6TRJ8_9BACL</name>
<evidence type="ECO:0000256" key="2">
    <source>
        <dbReference type="ARBA" id="ARBA00023125"/>
    </source>
</evidence>
<dbReference type="InterPro" id="IPR020449">
    <property type="entry name" value="Tscrpt_reg_AraC-type_HTH"/>
</dbReference>
<proteinExistence type="predicted"/>
<keyword evidence="4" id="KW-0597">Phosphoprotein</keyword>
<feature type="modified residue" description="4-aspartylphosphate" evidence="4">
    <location>
        <position position="54"/>
    </location>
</feature>
<dbReference type="InterPro" id="IPR001789">
    <property type="entry name" value="Sig_transdc_resp-reg_receiver"/>
</dbReference>
<evidence type="ECO:0000313" key="8">
    <source>
        <dbReference type="Proteomes" id="UP001161691"/>
    </source>
</evidence>